<dbReference type="GO" id="GO:0003824">
    <property type="term" value="F:catalytic activity"/>
    <property type="evidence" value="ECO:0007669"/>
    <property type="project" value="InterPro"/>
</dbReference>
<accession>X1EYB2</accession>
<dbReference type="Pfam" id="PF00378">
    <property type="entry name" value="ECH_1"/>
    <property type="match status" value="1"/>
</dbReference>
<proteinExistence type="inferred from homology"/>
<dbReference type="AlphaFoldDB" id="X1EYB2"/>
<reference evidence="2" key="1">
    <citation type="journal article" date="2014" name="Front. Microbiol.">
        <title>High frequency of phylogenetically diverse reductive dehalogenase-homologous genes in deep subseafloor sedimentary metagenomes.</title>
        <authorList>
            <person name="Kawai M."/>
            <person name="Futagami T."/>
            <person name="Toyoda A."/>
            <person name="Takaki Y."/>
            <person name="Nishi S."/>
            <person name="Hori S."/>
            <person name="Arai W."/>
            <person name="Tsubouchi T."/>
            <person name="Morono Y."/>
            <person name="Uchiyama I."/>
            <person name="Ito T."/>
            <person name="Fujiyama A."/>
            <person name="Inagaki F."/>
            <person name="Takami H."/>
        </authorList>
    </citation>
    <scope>NUCLEOTIDE SEQUENCE</scope>
    <source>
        <strain evidence="2">Expedition CK06-06</strain>
    </source>
</reference>
<evidence type="ECO:0000256" key="1">
    <source>
        <dbReference type="ARBA" id="ARBA00005254"/>
    </source>
</evidence>
<dbReference type="PANTHER" id="PTHR11941:SF54">
    <property type="entry name" value="ENOYL-COA HYDRATASE, MITOCHONDRIAL"/>
    <property type="match status" value="1"/>
</dbReference>
<protein>
    <recommendedName>
        <fullName evidence="3">Enoyl-CoA hydratase/isomerase family protein</fullName>
    </recommendedName>
</protein>
<dbReference type="Gene3D" id="3.90.226.10">
    <property type="entry name" value="2-enoyl-CoA Hydratase, Chain A, domain 1"/>
    <property type="match status" value="1"/>
</dbReference>
<evidence type="ECO:0008006" key="3">
    <source>
        <dbReference type="Google" id="ProtNLM"/>
    </source>
</evidence>
<evidence type="ECO:0000313" key="2">
    <source>
        <dbReference type="EMBL" id="GAH25320.1"/>
    </source>
</evidence>
<dbReference type="CDD" id="cd06558">
    <property type="entry name" value="crotonase-like"/>
    <property type="match status" value="1"/>
</dbReference>
<name>X1EYB2_9ZZZZ</name>
<dbReference type="SUPFAM" id="SSF52096">
    <property type="entry name" value="ClpP/crotonase"/>
    <property type="match status" value="1"/>
</dbReference>
<dbReference type="InterPro" id="IPR001753">
    <property type="entry name" value="Enoyl-CoA_hydra/iso"/>
</dbReference>
<dbReference type="InterPro" id="IPR029045">
    <property type="entry name" value="ClpP/crotonase-like_dom_sf"/>
</dbReference>
<dbReference type="PANTHER" id="PTHR11941">
    <property type="entry name" value="ENOYL-COA HYDRATASE-RELATED"/>
    <property type="match status" value="1"/>
</dbReference>
<dbReference type="GO" id="GO:0006635">
    <property type="term" value="P:fatty acid beta-oxidation"/>
    <property type="evidence" value="ECO:0007669"/>
    <property type="project" value="TreeGrafter"/>
</dbReference>
<organism evidence="2">
    <name type="scientific">marine sediment metagenome</name>
    <dbReference type="NCBI Taxonomy" id="412755"/>
    <lineage>
        <taxon>unclassified sequences</taxon>
        <taxon>metagenomes</taxon>
        <taxon>ecological metagenomes</taxon>
    </lineage>
</organism>
<comment type="similarity">
    <text evidence="1">Belongs to the enoyl-CoA hydratase/isomerase family.</text>
</comment>
<dbReference type="PROSITE" id="PS00166">
    <property type="entry name" value="ENOYL_COA_HYDRATASE"/>
    <property type="match status" value="1"/>
</dbReference>
<dbReference type="InterPro" id="IPR018376">
    <property type="entry name" value="Enoyl-CoA_hyd/isom_CS"/>
</dbReference>
<feature type="non-terminal residue" evidence="2">
    <location>
        <position position="170"/>
    </location>
</feature>
<gene>
    <name evidence="2" type="ORF">S03H2_07688</name>
</gene>
<sequence length="170" mass="18741">MSENVFEHLKIEWPTKTDEQGNVIREGIIDGNYAVISINRPDRLNALTNQTVSELAQALRLMETDPSIRAVVLRGTKDVTKKPSFSVGADLGAGFGKDLKPNIPWHMALAMRLRHRDYDELEQFNKPLIAAVDGFALGGGIELVLTCDIVIASDRSIFGVPEINRGIFPA</sequence>
<dbReference type="EMBL" id="BARU01003594">
    <property type="protein sequence ID" value="GAH25320.1"/>
    <property type="molecule type" value="Genomic_DNA"/>
</dbReference>
<comment type="caution">
    <text evidence="2">The sequence shown here is derived from an EMBL/GenBank/DDBJ whole genome shotgun (WGS) entry which is preliminary data.</text>
</comment>